<evidence type="ECO:0000259" key="5">
    <source>
        <dbReference type="Pfam" id="PF00127"/>
    </source>
</evidence>
<dbReference type="GO" id="GO:0005507">
    <property type="term" value="F:copper ion binding"/>
    <property type="evidence" value="ECO:0007669"/>
    <property type="project" value="InterPro"/>
</dbReference>
<dbReference type="GO" id="GO:0009055">
    <property type="term" value="F:electron transfer activity"/>
    <property type="evidence" value="ECO:0007669"/>
    <property type="project" value="InterPro"/>
</dbReference>
<feature type="compositionally biased region" description="Low complexity" evidence="3">
    <location>
        <begin position="81"/>
        <end position="90"/>
    </location>
</feature>
<keyword evidence="4" id="KW-1133">Transmembrane helix</keyword>
<evidence type="ECO:0000313" key="6">
    <source>
        <dbReference type="EMBL" id="CAA9489852.1"/>
    </source>
</evidence>
<feature type="transmembrane region" description="Helical" evidence="4">
    <location>
        <begin position="116"/>
        <end position="135"/>
    </location>
</feature>
<feature type="region of interest" description="Disordered" evidence="3">
    <location>
        <begin position="1"/>
        <end position="109"/>
    </location>
</feature>
<dbReference type="InterPro" id="IPR000923">
    <property type="entry name" value="BlueCu_1"/>
</dbReference>
<dbReference type="Gene3D" id="2.60.40.420">
    <property type="entry name" value="Cupredoxins - blue copper proteins"/>
    <property type="match status" value="1"/>
</dbReference>
<reference evidence="6" key="1">
    <citation type="submission" date="2020-02" db="EMBL/GenBank/DDBJ databases">
        <authorList>
            <person name="Meier V. D."/>
        </authorList>
    </citation>
    <scope>NUCLEOTIDE SEQUENCE</scope>
    <source>
        <strain evidence="6">AVDCRST_MAG13</strain>
    </source>
</reference>
<dbReference type="EMBL" id="CADCVO010000263">
    <property type="protein sequence ID" value="CAA9489852.1"/>
    <property type="molecule type" value="Genomic_DNA"/>
</dbReference>
<keyword evidence="4" id="KW-0472">Membrane</keyword>
<feature type="compositionally biased region" description="Basic and acidic residues" evidence="3">
    <location>
        <begin position="1"/>
        <end position="11"/>
    </location>
</feature>
<feature type="domain" description="Blue (type 1) copper" evidence="5">
    <location>
        <begin position="486"/>
        <end position="559"/>
    </location>
</feature>
<evidence type="ECO:0000256" key="4">
    <source>
        <dbReference type="SAM" id="Phobius"/>
    </source>
</evidence>
<evidence type="ECO:0000256" key="2">
    <source>
        <dbReference type="ARBA" id="ARBA00023008"/>
    </source>
</evidence>
<dbReference type="Pfam" id="PF00127">
    <property type="entry name" value="Copper-bind"/>
    <property type="match status" value="1"/>
</dbReference>
<feature type="compositionally biased region" description="Low complexity" evidence="3">
    <location>
        <begin position="64"/>
        <end position="73"/>
    </location>
</feature>
<dbReference type="SUPFAM" id="SSF49503">
    <property type="entry name" value="Cupredoxins"/>
    <property type="match status" value="1"/>
</dbReference>
<keyword evidence="1" id="KW-0479">Metal-binding</keyword>
<sequence length="563" mass="61405">MQDDHERERLPGGRRGRHVHQAVAVAAEAERRPARRRRGSGVGIGTRPQARRVLSCAHPGAPTRGTVPGAPGARARRAPRTRATASGRGALDPERAGAAARPDAQGSPAMTRRTTLGLLCLLLGVLCAAAPAGAATRTMTYREGPFTLGGFETKTPKTWVRAPQVNGYLTHMDARLVRADGRRVPISRVMLHHIVFLNSSPVAARNRTSCGGRKGQPFWGTGEERQKLILPPGYGYRLRKGDAWWMQTMLMSHSLQGQRVYVEYRMRVVTGRRMTPVRPLWLRANGCSRHPSYDVFGGGAPGSIHERSHTWRMPLTGRIVAAGAHLHGSSTGMTITQPRCEDRTLVDHRSRYAAPSDPVYTLRPVLHEPGPIATGYLLSRTGIPVRAGEPLRVSGFYDNARPHPQVMAISHVYVAPGLPRGVPRCAPLPSDARTHWTRRDGDFTPPAVTVPLNGLDARGRVVEIDRPEGPEVVAGSEATVALRGSRFAPPNLSVARGATVTWRWEDAARHNVLLAGGPRNVASSTRGRGATYRRTFDTPGTYKLFCYLHPVTMQQVVEVRAGD</sequence>
<proteinExistence type="predicted"/>
<accession>A0A6J4SDL7</accession>
<evidence type="ECO:0000256" key="1">
    <source>
        <dbReference type="ARBA" id="ARBA00022723"/>
    </source>
</evidence>
<name>A0A6J4SDL7_9ACTN</name>
<organism evidence="6">
    <name type="scientific">uncultured Solirubrobacteraceae bacterium</name>
    <dbReference type="NCBI Taxonomy" id="1162706"/>
    <lineage>
        <taxon>Bacteria</taxon>
        <taxon>Bacillati</taxon>
        <taxon>Actinomycetota</taxon>
        <taxon>Thermoleophilia</taxon>
        <taxon>Solirubrobacterales</taxon>
        <taxon>Solirubrobacteraceae</taxon>
        <taxon>environmental samples</taxon>
    </lineage>
</organism>
<dbReference type="AlphaFoldDB" id="A0A6J4SDL7"/>
<evidence type="ECO:0000256" key="3">
    <source>
        <dbReference type="SAM" id="MobiDB-lite"/>
    </source>
</evidence>
<keyword evidence="2" id="KW-0186">Copper</keyword>
<gene>
    <name evidence="6" type="ORF">AVDCRST_MAG13-1654</name>
</gene>
<keyword evidence="4" id="KW-0812">Transmembrane</keyword>
<dbReference type="InterPro" id="IPR008972">
    <property type="entry name" value="Cupredoxin"/>
</dbReference>
<protein>
    <recommendedName>
        <fullName evidence="5">Blue (type 1) copper domain-containing protein</fullName>
    </recommendedName>
</protein>